<evidence type="ECO:0000313" key="3">
    <source>
        <dbReference type="EMBL" id="SCU94094.1"/>
    </source>
</evidence>
<feature type="transmembrane region" description="Helical" evidence="1">
    <location>
        <begin position="272"/>
        <end position="292"/>
    </location>
</feature>
<keyword evidence="1" id="KW-0812">Transmembrane</keyword>
<dbReference type="EMBL" id="LT598477">
    <property type="protein sequence ID" value="SCU94094.1"/>
    <property type="molecule type" value="Genomic_DNA"/>
</dbReference>
<dbReference type="GO" id="GO:0006874">
    <property type="term" value="P:intracellular calcium ion homeostasis"/>
    <property type="evidence" value="ECO:0007669"/>
    <property type="project" value="InterPro"/>
</dbReference>
<dbReference type="GO" id="GO:0030234">
    <property type="term" value="F:enzyme regulator activity"/>
    <property type="evidence" value="ECO:0007669"/>
    <property type="project" value="InterPro"/>
</dbReference>
<dbReference type="OrthoDB" id="4069151at2759"/>
<name>A0A1G4JT69_9SACH</name>
<evidence type="ECO:0000256" key="2">
    <source>
        <dbReference type="SAM" id="SignalP"/>
    </source>
</evidence>
<evidence type="ECO:0000256" key="1">
    <source>
        <dbReference type="SAM" id="Phobius"/>
    </source>
</evidence>
<dbReference type="Proteomes" id="UP000191144">
    <property type="component" value="Chromosome F"/>
</dbReference>
<reference evidence="4" key="1">
    <citation type="submission" date="2016-03" db="EMBL/GenBank/DDBJ databases">
        <authorList>
            <person name="Devillers Hugo."/>
        </authorList>
    </citation>
    <scope>NUCLEOTIDE SEQUENCE [LARGE SCALE GENOMIC DNA]</scope>
</reference>
<feature type="transmembrane region" description="Helical" evidence="1">
    <location>
        <begin position="222"/>
        <end position="240"/>
    </location>
</feature>
<evidence type="ECO:0000313" key="4">
    <source>
        <dbReference type="Proteomes" id="UP000191144"/>
    </source>
</evidence>
<feature type="transmembrane region" description="Helical" evidence="1">
    <location>
        <begin position="175"/>
        <end position="193"/>
    </location>
</feature>
<keyword evidence="4" id="KW-1185">Reference proteome</keyword>
<proteinExistence type="predicted"/>
<dbReference type="GO" id="GO:0005789">
    <property type="term" value="C:endoplasmic reticulum membrane"/>
    <property type="evidence" value="ECO:0007669"/>
    <property type="project" value="InterPro"/>
</dbReference>
<feature type="transmembrane region" description="Helical" evidence="1">
    <location>
        <begin position="337"/>
        <end position="358"/>
    </location>
</feature>
<feature type="signal peptide" evidence="2">
    <location>
        <begin position="1"/>
        <end position="19"/>
    </location>
</feature>
<keyword evidence="2" id="KW-0732">Signal</keyword>
<organism evidence="3 4">
    <name type="scientific">Lachancea meyersii CBS 8951</name>
    <dbReference type="NCBI Taxonomy" id="1266667"/>
    <lineage>
        <taxon>Eukaryota</taxon>
        <taxon>Fungi</taxon>
        <taxon>Dikarya</taxon>
        <taxon>Ascomycota</taxon>
        <taxon>Saccharomycotina</taxon>
        <taxon>Saccharomycetes</taxon>
        <taxon>Saccharomycetales</taxon>
        <taxon>Saccharomycetaceae</taxon>
        <taxon>Lachancea</taxon>
    </lineage>
</organism>
<dbReference type="AlphaFoldDB" id="A0A1G4JT69"/>
<feature type="transmembrane region" description="Helical" evidence="1">
    <location>
        <begin position="144"/>
        <end position="163"/>
    </location>
</feature>
<keyword evidence="1" id="KW-1133">Transmembrane helix</keyword>
<feature type="transmembrane region" description="Helical" evidence="1">
    <location>
        <begin position="118"/>
        <end position="138"/>
    </location>
</feature>
<sequence>MRTGMWLVAVLGYVIQTKAISHVYSLTDPEKQQSSSHQEALCLLFAHLSAWTVMAPLTELFSRLKSGSLGGNGPRFTEMLPVTISAAVVTDEELFLDNDSLPRATGTLRTQLKRLLQVVVLASLLIVAGYTFLVALRLSPALDVAMMHNTSMFEIVSLLLVVAGVAPRKHLVRNFALMVVILAGIFIVSYTKATSDLLSGKLSVNESTGELDDPFLFDRLKGALTCGLGALTIGPFFVLWSKWSATAQTGPVDSIRPYLTHRERTRISNFEISQLGVMNLLILGPLLFFSGTNNLWAQCTWSKSAWILVSVFAGHLPMIWALVNLSDRVSPQYASTCFVGAIVFMAAADCISETTQIIVTRWEVIGYLMISVAGLLLGRRYLSTAKTDS</sequence>
<accession>A0A1G4JT69</accession>
<keyword evidence="1" id="KW-0472">Membrane</keyword>
<dbReference type="Pfam" id="PF16965">
    <property type="entry name" value="CSG2"/>
    <property type="match status" value="1"/>
</dbReference>
<gene>
    <name evidence="3" type="ORF">LAME_0F06084G</name>
</gene>
<feature type="transmembrane region" description="Helical" evidence="1">
    <location>
        <begin position="304"/>
        <end position="325"/>
    </location>
</feature>
<feature type="chain" id="PRO_5009236183" evidence="2">
    <location>
        <begin position="20"/>
        <end position="389"/>
    </location>
</feature>
<protein>
    <submittedName>
        <fullName evidence="3">LAME_0F06084g1_1</fullName>
    </submittedName>
</protein>
<dbReference type="InterPro" id="IPR031581">
    <property type="entry name" value="Csg2"/>
</dbReference>
<feature type="transmembrane region" description="Helical" evidence="1">
    <location>
        <begin position="364"/>
        <end position="382"/>
    </location>
</feature>